<dbReference type="PANTHER" id="PTHR35358:SF7">
    <property type="entry name" value="EXPRESSED PROTEIN"/>
    <property type="match status" value="1"/>
</dbReference>
<dbReference type="Pfam" id="PF23121">
    <property type="entry name" value="SPOC_AIPP2"/>
    <property type="match status" value="1"/>
</dbReference>
<feature type="region of interest" description="Disordered" evidence="2">
    <location>
        <begin position="59"/>
        <end position="90"/>
    </location>
</feature>
<feature type="compositionally biased region" description="Polar residues" evidence="2">
    <location>
        <begin position="67"/>
        <end position="77"/>
    </location>
</feature>
<name>A0AA88D773_FICCA</name>
<proteinExistence type="predicted"/>
<evidence type="ECO:0000259" key="3">
    <source>
        <dbReference type="Pfam" id="PF23121"/>
    </source>
</evidence>
<dbReference type="InterPro" id="IPR056280">
    <property type="entry name" value="AIPP2-like_SPOC"/>
</dbReference>
<dbReference type="EMBL" id="BTGU01000024">
    <property type="protein sequence ID" value="GMN47005.1"/>
    <property type="molecule type" value="Genomic_DNA"/>
</dbReference>
<dbReference type="AlphaFoldDB" id="A0AA88D773"/>
<keyword evidence="1" id="KW-0175">Coiled coil</keyword>
<comment type="caution">
    <text evidence="4">The sequence shown here is derived from an EMBL/GenBank/DDBJ whole genome shotgun (WGS) entry which is preliminary data.</text>
</comment>
<feature type="region of interest" description="Disordered" evidence="2">
    <location>
        <begin position="325"/>
        <end position="347"/>
    </location>
</feature>
<dbReference type="Pfam" id="PF05278">
    <property type="entry name" value="PEARLI-4"/>
    <property type="match status" value="1"/>
</dbReference>
<feature type="coiled-coil region" evidence="1">
    <location>
        <begin position="509"/>
        <end position="543"/>
    </location>
</feature>
<organism evidence="4 5">
    <name type="scientific">Ficus carica</name>
    <name type="common">Common fig</name>
    <dbReference type="NCBI Taxonomy" id="3494"/>
    <lineage>
        <taxon>Eukaryota</taxon>
        <taxon>Viridiplantae</taxon>
        <taxon>Streptophyta</taxon>
        <taxon>Embryophyta</taxon>
        <taxon>Tracheophyta</taxon>
        <taxon>Spermatophyta</taxon>
        <taxon>Magnoliopsida</taxon>
        <taxon>eudicotyledons</taxon>
        <taxon>Gunneridae</taxon>
        <taxon>Pentapetalae</taxon>
        <taxon>rosids</taxon>
        <taxon>fabids</taxon>
        <taxon>Rosales</taxon>
        <taxon>Moraceae</taxon>
        <taxon>Ficeae</taxon>
        <taxon>Ficus</taxon>
    </lineage>
</organism>
<feature type="domain" description="AIPP2-like SPOC-like" evidence="3">
    <location>
        <begin position="118"/>
        <end position="247"/>
    </location>
</feature>
<reference evidence="4" key="1">
    <citation type="submission" date="2023-07" db="EMBL/GenBank/DDBJ databases">
        <title>draft genome sequence of fig (Ficus carica).</title>
        <authorList>
            <person name="Takahashi T."/>
            <person name="Nishimura K."/>
        </authorList>
    </citation>
    <scope>NUCLEOTIDE SEQUENCE</scope>
</reference>
<feature type="region of interest" description="Disordered" evidence="2">
    <location>
        <begin position="259"/>
        <end position="287"/>
    </location>
</feature>
<accession>A0AA88D773</accession>
<evidence type="ECO:0000313" key="5">
    <source>
        <dbReference type="Proteomes" id="UP001187192"/>
    </source>
</evidence>
<dbReference type="PANTHER" id="PTHR35358">
    <property type="entry name" value="OS06G0711100 PROTEIN"/>
    <property type="match status" value="1"/>
</dbReference>
<evidence type="ECO:0000313" key="4">
    <source>
        <dbReference type="EMBL" id="GMN47005.1"/>
    </source>
</evidence>
<sequence>MKGELRSSSSNLQLRRSARIQQLSVQTYQETNTCSEESYRNDGNIRKVAKTPFSLRHEQHKRENVYYSRQRQGNSSKSIKKLENVNSDQDDKSLKMGIAEPLNTSKEKGNANISDPIWRGSFSIYDRVFIKVDGLAAYKSSKARGEVLDMLKGTLPASLPSKVLSKFDVWPKSFSAFPPTEDVIDLYIFPENERDDNAFGALVDYLSKDELCLKIMLDDTAILVFSSRQLPHHYWRTRDKYYLWAVFIGKNDFFPYEEENPKSTHSVGSVVPRKSEKDVDAAVSDEGKSSLNGVREESFVELSDQRSAEGLQLIEYSNHVEPFTSSTRISGQGNIQRANSSSVQRSERVTNSAFQAEKGKATSQLTICTSILNMAHHFDDDDDETFNEIDSVGERVGRYHVKPSLAPTLRAIINKHGDIGADCTLQCSEILTSVLEKICEVVQEFRELHLKNLKQHHMRLMQSAIVDAESVKVNVKWLRSRHNELKEAVQHVKEYWNRKQIRREKMKVIESNKRTLEFKRSELMRLQREVESLESENASLIADTENPNVDPSRAESYRRFKRCSSLIDGLL</sequence>
<protein>
    <recommendedName>
        <fullName evidence="3">AIPP2-like SPOC-like domain-containing protein</fullName>
    </recommendedName>
</protein>
<gene>
    <name evidence="4" type="ORF">TIFTF001_016181</name>
</gene>
<dbReference type="InterPro" id="IPR007942">
    <property type="entry name" value="PLipase-like"/>
</dbReference>
<keyword evidence="5" id="KW-1185">Reference proteome</keyword>
<evidence type="ECO:0000256" key="1">
    <source>
        <dbReference type="SAM" id="Coils"/>
    </source>
</evidence>
<dbReference type="Proteomes" id="UP001187192">
    <property type="component" value="Unassembled WGS sequence"/>
</dbReference>
<feature type="compositionally biased region" description="Basic and acidic residues" evidence="2">
    <location>
        <begin position="273"/>
        <end position="287"/>
    </location>
</feature>
<evidence type="ECO:0000256" key="2">
    <source>
        <dbReference type="SAM" id="MobiDB-lite"/>
    </source>
</evidence>